<dbReference type="EMBL" id="JAEPRE010000012">
    <property type="protein sequence ID" value="KAG2236891.1"/>
    <property type="molecule type" value="Genomic_DNA"/>
</dbReference>
<comment type="caution">
    <text evidence="1">The sequence shown here is derived from an EMBL/GenBank/DDBJ whole genome shotgun (WGS) entry which is preliminary data.</text>
</comment>
<evidence type="ECO:0000313" key="1">
    <source>
        <dbReference type="EMBL" id="KAG2236891.1"/>
    </source>
</evidence>
<name>A0A8H7SXL3_9FUNG</name>
<dbReference type="Proteomes" id="UP000613177">
    <property type="component" value="Unassembled WGS sequence"/>
</dbReference>
<protein>
    <submittedName>
        <fullName evidence="1">Uncharacterized protein</fullName>
    </submittedName>
</protein>
<keyword evidence="2" id="KW-1185">Reference proteome</keyword>
<evidence type="ECO:0000313" key="2">
    <source>
        <dbReference type="Proteomes" id="UP000613177"/>
    </source>
</evidence>
<reference evidence="1" key="1">
    <citation type="submission" date="2021-01" db="EMBL/GenBank/DDBJ databases">
        <title>Metabolic potential, ecology and presence of endohyphal bacteria is reflected in genomic diversity of Mucoromycotina.</title>
        <authorList>
            <person name="Muszewska A."/>
            <person name="Okrasinska A."/>
            <person name="Steczkiewicz K."/>
            <person name="Drgas O."/>
            <person name="Orlowska M."/>
            <person name="Perlinska-Lenart U."/>
            <person name="Aleksandrzak-Piekarczyk T."/>
            <person name="Szatraj K."/>
            <person name="Zielenkiewicz U."/>
            <person name="Pilsyk S."/>
            <person name="Malc E."/>
            <person name="Mieczkowski P."/>
            <person name="Kruszewska J.S."/>
            <person name="Biernat P."/>
            <person name="Pawlowska J."/>
        </authorList>
    </citation>
    <scope>NUCLEOTIDE SEQUENCE</scope>
    <source>
        <strain evidence="1">WA0000018081</strain>
    </source>
</reference>
<gene>
    <name evidence="1" type="ORF">INT48_002704</name>
</gene>
<organism evidence="1 2">
    <name type="scientific">Thamnidium elegans</name>
    <dbReference type="NCBI Taxonomy" id="101142"/>
    <lineage>
        <taxon>Eukaryota</taxon>
        <taxon>Fungi</taxon>
        <taxon>Fungi incertae sedis</taxon>
        <taxon>Mucoromycota</taxon>
        <taxon>Mucoromycotina</taxon>
        <taxon>Mucoromycetes</taxon>
        <taxon>Mucorales</taxon>
        <taxon>Mucorineae</taxon>
        <taxon>Mucoraceae</taxon>
        <taxon>Thamnidium</taxon>
    </lineage>
</organism>
<sequence length="98" mass="11352">MGSRLSTLGIQNSCVLDIRYPDHHVVAFLVRNEYAPTFISVFAEYNINPLKDFDPLGVKILRDPQHTDEFAYNPKEKQLDIIKRIHNCSKTTQKINYS</sequence>
<proteinExistence type="predicted"/>
<accession>A0A8H7SXL3</accession>
<dbReference type="AlphaFoldDB" id="A0A8H7SXL3"/>